<dbReference type="RefSeq" id="WP_201175875.1">
    <property type="nucleotide sequence ID" value="NZ_JAEPWM010000010.1"/>
</dbReference>
<feature type="signal peptide" evidence="2">
    <location>
        <begin position="1"/>
        <end position="26"/>
    </location>
</feature>
<feature type="compositionally biased region" description="Low complexity" evidence="1">
    <location>
        <begin position="51"/>
        <end position="68"/>
    </location>
</feature>
<evidence type="ECO:0000256" key="1">
    <source>
        <dbReference type="SAM" id="MobiDB-lite"/>
    </source>
</evidence>
<reference evidence="3" key="2">
    <citation type="submission" date="2021-01" db="EMBL/GenBank/DDBJ databases">
        <authorList>
            <person name="Kang M."/>
        </authorList>
    </citation>
    <scope>NUCLEOTIDE SEQUENCE</scope>
    <source>
        <strain evidence="3">KACC 17527</strain>
    </source>
</reference>
<sequence>MRSLLPAFAISLLAHVLLLCAGSAKHEGGAHAPVLTVTLTAAVFAPPSPAPDAQRARPAAAPTMQRQPTVTPSARQLAGRAATEAPAAVSGATRLAAAAAPPTAQVARVWERTAAALKLSQRERAFSAVQTMDAPPTPLSRPELGDVGRKVAGRRLQSSVWIAADGSVEKAFVKRNEISDEVAGLLEQALASVRFTPALQDGKPVPSLLQARLCFDDAGALDTAPTECLRPGAGAAAEGASAAPH</sequence>
<comment type="caution">
    <text evidence="3">The sequence shown here is derived from an EMBL/GenBank/DDBJ whole genome shotgun (WGS) entry which is preliminary data.</text>
</comment>
<name>A0A934TXI4_9BURK</name>
<gene>
    <name evidence="3" type="ORF">JJB11_20460</name>
</gene>
<keyword evidence="4" id="KW-1185">Reference proteome</keyword>
<proteinExistence type="predicted"/>
<evidence type="ECO:0000256" key="2">
    <source>
        <dbReference type="SAM" id="SignalP"/>
    </source>
</evidence>
<accession>A0A934TXI4</accession>
<keyword evidence="2" id="KW-0732">Signal</keyword>
<feature type="chain" id="PRO_5037189510" description="TonB C-terminal domain-containing protein" evidence="2">
    <location>
        <begin position="27"/>
        <end position="245"/>
    </location>
</feature>
<organism evidence="3 4">
    <name type="scientific">Ramlibacter ginsenosidimutans</name>
    <dbReference type="NCBI Taxonomy" id="502333"/>
    <lineage>
        <taxon>Bacteria</taxon>
        <taxon>Pseudomonadati</taxon>
        <taxon>Pseudomonadota</taxon>
        <taxon>Betaproteobacteria</taxon>
        <taxon>Burkholderiales</taxon>
        <taxon>Comamonadaceae</taxon>
        <taxon>Ramlibacter</taxon>
    </lineage>
</organism>
<dbReference type="Proteomes" id="UP000630528">
    <property type="component" value="Unassembled WGS sequence"/>
</dbReference>
<reference evidence="3" key="1">
    <citation type="journal article" date="2012" name="J. Microbiol. Biotechnol.">
        <title>Ramlibacter ginsenosidimutans sp. nov., with ginsenoside-converting activity.</title>
        <authorList>
            <person name="Wang L."/>
            <person name="An D.S."/>
            <person name="Kim S.G."/>
            <person name="Jin F.X."/>
            <person name="Kim S.C."/>
            <person name="Lee S.T."/>
            <person name="Im W.T."/>
        </authorList>
    </citation>
    <scope>NUCLEOTIDE SEQUENCE</scope>
    <source>
        <strain evidence="3">KACC 17527</strain>
    </source>
</reference>
<dbReference type="EMBL" id="JAEPWM010000010">
    <property type="protein sequence ID" value="MBK6008482.1"/>
    <property type="molecule type" value="Genomic_DNA"/>
</dbReference>
<evidence type="ECO:0000313" key="4">
    <source>
        <dbReference type="Proteomes" id="UP000630528"/>
    </source>
</evidence>
<evidence type="ECO:0000313" key="3">
    <source>
        <dbReference type="EMBL" id="MBK6008482.1"/>
    </source>
</evidence>
<evidence type="ECO:0008006" key="5">
    <source>
        <dbReference type="Google" id="ProtNLM"/>
    </source>
</evidence>
<feature type="region of interest" description="Disordered" evidence="1">
    <location>
        <begin position="48"/>
        <end position="83"/>
    </location>
</feature>
<dbReference type="AlphaFoldDB" id="A0A934TXI4"/>
<protein>
    <recommendedName>
        <fullName evidence="5">TonB C-terminal domain-containing protein</fullName>
    </recommendedName>
</protein>